<sequence>MTGPEIDAWLTALGAKTSAKRDQRVISETFISRRQPRSPA</sequence>
<proteinExistence type="predicted"/>
<protein>
    <submittedName>
        <fullName evidence="1">Uncharacterized protein</fullName>
    </submittedName>
</protein>
<gene>
    <name evidence="1" type="ORF">FuraDRAFT_1713</name>
</gene>
<dbReference type="Proteomes" id="UP000003165">
    <property type="component" value="Unassembled WGS sequence"/>
</dbReference>
<organism evidence="1 2">
    <name type="scientific">Pseudogulbenkiania ferrooxidans 2002</name>
    <dbReference type="NCBI Taxonomy" id="279714"/>
    <lineage>
        <taxon>Bacteria</taxon>
        <taxon>Pseudomonadati</taxon>
        <taxon>Pseudomonadota</taxon>
        <taxon>Betaproteobacteria</taxon>
        <taxon>Neisseriales</taxon>
        <taxon>Chromobacteriaceae</taxon>
        <taxon>Pseudogulbenkiania</taxon>
    </lineage>
</organism>
<accession>B9Z300</accession>
<evidence type="ECO:0000313" key="1">
    <source>
        <dbReference type="EMBL" id="EEG08953.1"/>
    </source>
</evidence>
<keyword evidence="2" id="KW-1185">Reference proteome</keyword>
<dbReference type="AlphaFoldDB" id="B9Z300"/>
<dbReference type="EMBL" id="ACIS01000004">
    <property type="protein sequence ID" value="EEG08953.1"/>
    <property type="molecule type" value="Genomic_DNA"/>
</dbReference>
<comment type="caution">
    <text evidence="1">The sequence shown here is derived from an EMBL/GenBank/DDBJ whole genome shotgun (WGS) entry which is preliminary data.</text>
</comment>
<evidence type="ECO:0000313" key="2">
    <source>
        <dbReference type="Proteomes" id="UP000003165"/>
    </source>
</evidence>
<name>B9Z300_9NEIS</name>
<reference evidence="1 2" key="1">
    <citation type="submission" date="2009-02" db="EMBL/GenBank/DDBJ databases">
        <title>Sequencing of the draft genome and assembly of Lutiella nitroferrum 2002.</title>
        <authorList>
            <consortium name="US DOE Joint Genome Institute (JGI-PGF)"/>
            <person name="Lucas S."/>
            <person name="Copeland A."/>
            <person name="Lapidus A."/>
            <person name="Glavina del Rio T."/>
            <person name="Tice H."/>
            <person name="Bruce D."/>
            <person name="Goodwin L."/>
            <person name="Pitluck S."/>
            <person name="Larimer F."/>
            <person name="Land M.L."/>
            <person name="Hauser L."/>
            <person name="Coates J.D."/>
        </authorList>
    </citation>
    <scope>NUCLEOTIDE SEQUENCE [LARGE SCALE GENOMIC DNA]</scope>
    <source>
        <strain evidence="1 2">2002</strain>
    </source>
</reference>